<reference evidence="1 2" key="1">
    <citation type="submission" date="2014-02" db="EMBL/GenBank/DDBJ databases">
        <title>The small core and large imbalanced accessory genome model reveals a collaborative survival strategy of Sorangium cellulosum strains in nature.</title>
        <authorList>
            <person name="Han K."/>
            <person name="Peng R."/>
            <person name="Blom J."/>
            <person name="Li Y.-Z."/>
        </authorList>
    </citation>
    <scope>NUCLEOTIDE SEQUENCE [LARGE SCALE GENOMIC DNA]</scope>
    <source>
        <strain evidence="1 2">So0157-25</strain>
    </source>
</reference>
<dbReference type="EMBL" id="JELY01001186">
    <property type="protein sequence ID" value="KYF56626.1"/>
    <property type="molecule type" value="Genomic_DNA"/>
</dbReference>
<name>A0A150PM45_SORCE</name>
<sequence length="168" mass="18144">MLLHDRDIVVFGKGFRGGAGYAYMTLAQFASPADIRSVRALDLTGDGKAEIIVHGTVRAAAPKEAGGGTVDRDVVLIFRIEGESIQRVFAAEIGRSIGDKKIVGELKFVRVGDKVGIDLAPGRAVEWTEQTYPFNQDRGPVGGFEPLLLPWGGAQPVRYVWNGSTFAR</sequence>
<dbReference type="AlphaFoldDB" id="A0A150PM45"/>
<gene>
    <name evidence="1" type="ORF">BE08_42935</name>
</gene>
<organism evidence="1 2">
    <name type="scientific">Sorangium cellulosum</name>
    <name type="common">Polyangium cellulosum</name>
    <dbReference type="NCBI Taxonomy" id="56"/>
    <lineage>
        <taxon>Bacteria</taxon>
        <taxon>Pseudomonadati</taxon>
        <taxon>Myxococcota</taxon>
        <taxon>Polyangia</taxon>
        <taxon>Polyangiales</taxon>
        <taxon>Polyangiaceae</taxon>
        <taxon>Sorangium</taxon>
    </lineage>
</organism>
<evidence type="ECO:0000313" key="2">
    <source>
        <dbReference type="Proteomes" id="UP000075420"/>
    </source>
</evidence>
<accession>A0A150PM45</accession>
<proteinExistence type="predicted"/>
<evidence type="ECO:0008006" key="3">
    <source>
        <dbReference type="Google" id="ProtNLM"/>
    </source>
</evidence>
<evidence type="ECO:0000313" key="1">
    <source>
        <dbReference type="EMBL" id="KYF56626.1"/>
    </source>
</evidence>
<comment type="caution">
    <text evidence="1">The sequence shown here is derived from an EMBL/GenBank/DDBJ whole genome shotgun (WGS) entry which is preliminary data.</text>
</comment>
<dbReference type="Proteomes" id="UP000075420">
    <property type="component" value="Unassembled WGS sequence"/>
</dbReference>
<protein>
    <recommendedName>
        <fullName evidence="3">VCBS repeat-containing protein</fullName>
    </recommendedName>
</protein>